<evidence type="ECO:0000313" key="4">
    <source>
        <dbReference type="Proteomes" id="UP000659124"/>
    </source>
</evidence>
<name>A0ABR7TTS6_9BACT</name>
<dbReference type="RefSeq" id="WP_188090984.1">
    <property type="nucleotide sequence ID" value="NZ_JACVFC010000004.1"/>
</dbReference>
<feature type="transmembrane region" description="Helical" evidence="1">
    <location>
        <begin position="103"/>
        <end position="126"/>
    </location>
</feature>
<dbReference type="EMBL" id="JACVFC010000004">
    <property type="protein sequence ID" value="MBC9933871.1"/>
    <property type="molecule type" value="Genomic_DNA"/>
</dbReference>
<protein>
    <recommendedName>
        <fullName evidence="2">CAAX prenyl protease 2/Lysostaphin resistance protein A-like domain-containing protein</fullName>
    </recommendedName>
</protein>
<evidence type="ECO:0000259" key="2">
    <source>
        <dbReference type="Pfam" id="PF02517"/>
    </source>
</evidence>
<feature type="transmembrane region" description="Helical" evidence="1">
    <location>
        <begin position="248"/>
        <end position="266"/>
    </location>
</feature>
<evidence type="ECO:0000313" key="3">
    <source>
        <dbReference type="EMBL" id="MBC9933871.1"/>
    </source>
</evidence>
<feature type="transmembrane region" description="Helical" evidence="1">
    <location>
        <begin position="30"/>
        <end position="56"/>
    </location>
</feature>
<feature type="transmembrane region" description="Helical" evidence="1">
    <location>
        <begin position="146"/>
        <end position="167"/>
    </location>
</feature>
<feature type="transmembrane region" description="Helical" evidence="1">
    <location>
        <begin position="62"/>
        <end position="82"/>
    </location>
</feature>
<reference evidence="3 4" key="1">
    <citation type="submission" date="2020-09" db="EMBL/GenBank/DDBJ databases">
        <title>Genome sequences of type strains of Chitinophaga qingshengii and Chitinophaga varians.</title>
        <authorList>
            <person name="Kittiwongwattana C."/>
        </authorList>
    </citation>
    <scope>NUCLEOTIDE SEQUENCE [LARGE SCALE GENOMIC DNA]</scope>
    <source>
        <strain evidence="3 4">JCM 30026</strain>
    </source>
</reference>
<keyword evidence="1" id="KW-0472">Membrane</keyword>
<keyword evidence="4" id="KW-1185">Reference proteome</keyword>
<dbReference type="InterPro" id="IPR003675">
    <property type="entry name" value="Rce1/LyrA-like_dom"/>
</dbReference>
<feature type="transmembrane region" description="Helical" evidence="1">
    <location>
        <begin position="179"/>
        <end position="206"/>
    </location>
</feature>
<comment type="caution">
    <text evidence="3">The sequence shown here is derived from an EMBL/GenBank/DDBJ whole genome shotgun (WGS) entry which is preliminary data.</text>
</comment>
<evidence type="ECO:0000256" key="1">
    <source>
        <dbReference type="SAM" id="Phobius"/>
    </source>
</evidence>
<proteinExistence type="predicted"/>
<sequence>MYSTEPTPSIFDDTEFAAPEINAYPSLKQLWILFIIFFGGLFIVNASLGLFAGITHRAIPEIYQFIGPLNLVLYLLIAAFTYREKKKYEPDYKPSFAMPPLTVLLLLTLITPALTIAFTGISAWLHVNTWVMVMHKPFLYFPDNPLIIFFTFAGLTLLETLIIRGILLDGLLKRYRPAVAILNCVLFISIMGIKPALILFYIFIHLLQNWVYYYTRSLLPGIWVTIVGLVFALLVFKSEWEELFAEGYVPTVVTALAVLAIGGLLLQKIFLSTFKKSII</sequence>
<gene>
    <name evidence="3" type="ORF">ICL07_26005</name>
</gene>
<dbReference type="Pfam" id="PF02517">
    <property type="entry name" value="Rce1-like"/>
    <property type="match status" value="1"/>
</dbReference>
<feature type="domain" description="CAAX prenyl protease 2/Lysostaphin resistance protein A-like" evidence="2">
    <location>
        <begin position="146"/>
        <end position="224"/>
    </location>
</feature>
<keyword evidence="1" id="KW-0812">Transmembrane</keyword>
<feature type="transmembrane region" description="Helical" evidence="1">
    <location>
        <begin position="218"/>
        <end position="236"/>
    </location>
</feature>
<dbReference type="Proteomes" id="UP000659124">
    <property type="component" value="Unassembled WGS sequence"/>
</dbReference>
<accession>A0ABR7TTS6</accession>
<organism evidence="3 4">
    <name type="scientific">Chitinophaga qingshengii</name>
    <dbReference type="NCBI Taxonomy" id="1569794"/>
    <lineage>
        <taxon>Bacteria</taxon>
        <taxon>Pseudomonadati</taxon>
        <taxon>Bacteroidota</taxon>
        <taxon>Chitinophagia</taxon>
        <taxon>Chitinophagales</taxon>
        <taxon>Chitinophagaceae</taxon>
        <taxon>Chitinophaga</taxon>
    </lineage>
</organism>
<keyword evidence="1" id="KW-1133">Transmembrane helix</keyword>